<evidence type="ECO:0008006" key="3">
    <source>
        <dbReference type="Google" id="ProtNLM"/>
    </source>
</evidence>
<comment type="caution">
    <text evidence="1">The sequence shown here is derived from an EMBL/GenBank/DDBJ whole genome shotgun (WGS) entry which is preliminary data.</text>
</comment>
<sequence>MAMRSRQSIFPVLDMTGDPVGAVTMDRLARLPSRDAGIAIGALGVPLDPARTVAPESPVTALLSKAPVADGLIAVVVASGHGLVGIVTTEDVRRLLQCSGVRLGRPATA</sequence>
<proteinExistence type="predicted"/>
<organism evidence="1 2">
    <name type="scientific">Actinomadura monticuli</name>
    <dbReference type="NCBI Taxonomy" id="3097367"/>
    <lineage>
        <taxon>Bacteria</taxon>
        <taxon>Bacillati</taxon>
        <taxon>Actinomycetota</taxon>
        <taxon>Actinomycetes</taxon>
        <taxon>Streptosporangiales</taxon>
        <taxon>Thermomonosporaceae</taxon>
        <taxon>Actinomadura</taxon>
    </lineage>
</organism>
<accession>A0ABV4QHJ2</accession>
<name>A0ABV4QHJ2_9ACTN</name>
<dbReference type="InterPro" id="IPR046342">
    <property type="entry name" value="CBS_dom_sf"/>
</dbReference>
<keyword evidence="2" id="KW-1185">Reference proteome</keyword>
<dbReference type="SUPFAM" id="SSF54631">
    <property type="entry name" value="CBS-domain pair"/>
    <property type="match status" value="1"/>
</dbReference>
<dbReference type="RefSeq" id="WP_371952974.1">
    <property type="nucleotide sequence ID" value="NZ_JAXCEI010000013.1"/>
</dbReference>
<dbReference type="Proteomes" id="UP001569963">
    <property type="component" value="Unassembled WGS sequence"/>
</dbReference>
<protein>
    <recommendedName>
        <fullName evidence="3">CBS domain-containing protein</fullName>
    </recommendedName>
</protein>
<dbReference type="Gene3D" id="3.10.580.10">
    <property type="entry name" value="CBS-domain"/>
    <property type="match status" value="1"/>
</dbReference>
<evidence type="ECO:0000313" key="1">
    <source>
        <dbReference type="EMBL" id="MFA1542643.1"/>
    </source>
</evidence>
<gene>
    <name evidence="1" type="ORF">SM611_27220</name>
</gene>
<reference evidence="1 2" key="1">
    <citation type="submission" date="2023-11" db="EMBL/GenBank/DDBJ databases">
        <title>Actinomadura monticuli sp. nov., isolated from volcanic ash.</title>
        <authorList>
            <person name="Lee S.D."/>
            <person name="Yang H."/>
            <person name="Kim I.S."/>
        </authorList>
    </citation>
    <scope>NUCLEOTIDE SEQUENCE [LARGE SCALE GENOMIC DNA]</scope>
    <source>
        <strain evidence="1 2">DLS-62</strain>
    </source>
</reference>
<evidence type="ECO:0000313" key="2">
    <source>
        <dbReference type="Proteomes" id="UP001569963"/>
    </source>
</evidence>
<dbReference type="EMBL" id="JAXCEI010000013">
    <property type="protein sequence ID" value="MFA1542643.1"/>
    <property type="molecule type" value="Genomic_DNA"/>
</dbReference>